<evidence type="ECO:0000256" key="5">
    <source>
        <dbReference type="ARBA" id="ARBA00022824"/>
    </source>
</evidence>
<keyword evidence="5" id="KW-0256">Endoplasmic reticulum</keyword>
<evidence type="ECO:0000313" key="15">
    <source>
        <dbReference type="Proteomes" id="UP001152320"/>
    </source>
</evidence>
<dbReference type="Proteomes" id="UP001152320">
    <property type="component" value="Chromosome 19"/>
</dbReference>
<comment type="caution">
    <text evidence="14">The sequence shown here is derived from an EMBL/GenBank/DDBJ whole genome shotgun (WGS) entry which is preliminary data.</text>
</comment>
<dbReference type="GO" id="GO:0005509">
    <property type="term" value="F:calcium ion binding"/>
    <property type="evidence" value="ECO:0007669"/>
    <property type="project" value="InterPro"/>
</dbReference>
<evidence type="ECO:0000256" key="3">
    <source>
        <dbReference type="ARBA" id="ARBA00022729"/>
    </source>
</evidence>
<reference evidence="14" key="1">
    <citation type="submission" date="2021-10" db="EMBL/GenBank/DDBJ databases">
        <title>Tropical sea cucumber genome reveals ecological adaptation and Cuvierian tubules defense mechanism.</title>
        <authorList>
            <person name="Chen T."/>
        </authorList>
    </citation>
    <scope>NUCLEOTIDE SEQUENCE</scope>
    <source>
        <strain evidence="14">Nanhai2018</strain>
        <tissue evidence="14">Muscle</tissue>
    </source>
</reference>
<sequence>MHEVKLSIHKIFVFVTTLCLTTVFANAANVHGGERVHEPEKLSNQAHFNSHNQHNAVYDHDAFLGADEARKFEHLSPEESRKRLGKIVDKIDTNRDGFVSEAELLEEIKHHQNRYAYKDADRLWKAQNTNKDSVLTWAEYNETAYGGQTEEQLLKIETQDFKKKLRRDRHRWAMADQDRDRNLSYEEFAAFLHPEAFIHMQDVVAEETLEDMDDDKDGFVSLEEHIDDLWAREGPNAPEPEWVPREREYFMVSRDRDGDGKLNAGELREWIFPSNHDPAEAEMKHLLYEADKNKVDGKLTKTEIVDKFDLFAGSQATDFGDAIKAHDEF</sequence>
<feature type="domain" description="EF-hand" evidence="13">
    <location>
        <begin position="163"/>
        <end position="198"/>
    </location>
</feature>
<organism evidence="14 15">
    <name type="scientific">Holothuria leucospilota</name>
    <name type="common">Black long sea cucumber</name>
    <name type="synonym">Mertensiothuria leucospilota</name>
    <dbReference type="NCBI Taxonomy" id="206669"/>
    <lineage>
        <taxon>Eukaryota</taxon>
        <taxon>Metazoa</taxon>
        <taxon>Echinodermata</taxon>
        <taxon>Eleutherozoa</taxon>
        <taxon>Echinozoa</taxon>
        <taxon>Holothuroidea</taxon>
        <taxon>Aspidochirotacea</taxon>
        <taxon>Aspidochirotida</taxon>
        <taxon>Holothuriidae</taxon>
        <taxon>Holothuria</taxon>
    </lineage>
</organism>
<dbReference type="PANTHER" id="PTHR10827">
    <property type="entry name" value="RETICULOCALBIN"/>
    <property type="match status" value="1"/>
</dbReference>
<comment type="subcellular location">
    <subcellularLocation>
        <location evidence="1">Endoplasmic reticulum lumen</location>
    </subcellularLocation>
</comment>
<evidence type="ECO:0000256" key="6">
    <source>
        <dbReference type="ARBA" id="ARBA00022837"/>
    </source>
</evidence>
<keyword evidence="8" id="KW-0143">Chaperone</keyword>
<dbReference type="OrthoDB" id="293868at2759"/>
<dbReference type="InterPro" id="IPR011992">
    <property type="entry name" value="EF-hand-dom_pair"/>
</dbReference>
<keyword evidence="3 12" id="KW-0732">Signal</keyword>
<dbReference type="PROSITE" id="PS00018">
    <property type="entry name" value="EF_HAND_1"/>
    <property type="match status" value="3"/>
</dbReference>
<name>A0A9Q0YJL7_HOLLE</name>
<gene>
    <name evidence="14" type="ORF">HOLleu_36323</name>
</gene>
<feature type="domain" description="EF-hand" evidence="13">
    <location>
        <begin position="79"/>
        <end position="114"/>
    </location>
</feature>
<evidence type="ECO:0000256" key="12">
    <source>
        <dbReference type="SAM" id="SignalP"/>
    </source>
</evidence>
<dbReference type="CDD" id="cd16226">
    <property type="entry name" value="EFh_CREC_Calumenin_like"/>
    <property type="match status" value="1"/>
</dbReference>
<feature type="chain" id="PRO_5040234772" description="Reticulocalbin-3" evidence="12">
    <location>
        <begin position="28"/>
        <end position="329"/>
    </location>
</feature>
<keyword evidence="4" id="KW-0677">Repeat</keyword>
<comment type="function">
    <text evidence="9">Probable molecular chaperone assisting protein biosynthesis and transport in the endoplasmic reticulum. Required for the proper biosynthesis and transport of pulmonary surfactant-associated protein A/SP-A, pulmonary surfactant-associated protein D/SP-D and the lipid transporter ABCA3. By regulating both the proper expression and the degradation through the endoplasmic reticulum-associated protein degradation pathway of these proteins plays a crucial role in pulmonary surfactant homeostasis. Has an anti-fibrotic activity by negatively regulating the secretion of type I and type III collagens. This calcium-binding protein also transiently associates with immature PCSK6 and regulates its secretion.</text>
</comment>
<dbReference type="FunFam" id="1.10.238.10:FF:000104">
    <property type="entry name" value="calumenin isoform X1"/>
    <property type="match status" value="1"/>
</dbReference>
<dbReference type="Pfam" id="PF13202">
    <property type="entry name" value="EF-hand_5"/>
    <property type="match status" value="1"/>
</dbReference>
<keyword evidence="6" id="KW-0106">Calcium</keyword>
<dbReference type="AlphaFoldDB" id="A0A9Q0YJL7"/>
<proteinExistence type="predicted"/>
<evidence type="ECO:0000313" key="14">
    <source>
        <dbReference type="EMBL" id="KAJ8023785.1"/>
    </source>
</evidence>
<keyword evidence="15" id="KW-1185">Reference proteome</keyword>
<evidence type="ECO:0000256" key="7">
    <source>
        <dbReference type="ARBA" id="ARBA00023180"/>
    </source>
</evidence>
<dbReference type="InterPro" id="IPR002048">
    <property type="entry name" value="EF_hand_dom"/>
</dbReference>
<dbReference type="PROSITE" id="PS50222">
    <property type="entry name" value="EF_HAND_2"/>
    <property type="match status" value="2"/>
</dbReference>
<evidence type="ECO:0000256" key="2">
    <source>
        <dbReference type="ARBA" id="ARBA00022723"/>
    </source>
</evidence>
<comment type="subunit">
    <text evidence="10">Interacts with PCSK6 (immature form including the propeptide); probably involved in the maturation and the secretion of PCSK6.</text>
</comment>
<dbReference type="GO" id="GO:0015031">
    <property type="term" value="P:protein transport"/>
    <property type="evidence" value="ECO:0007669"/>
    <property type="project" value="UniProtKB-ARBA"/>
</dbReference>
<evidence type="ECO:0000256" key="11">
    <source>
        <dbReference type="ARBA" id="ARBA00072696"/>
    </source>
</evidence>
<dbReference type="Pfam" id="PF13499">
    <property type="entry name" value="EF-hand_7"/>
    <property type="match status" value="1"/>
</dbReference>
<evidence type="ECO:0000256" key="8">
    <source>
        <dbReference type="ARBA" id="ARBA00023186"/>
    </source>
</evidence>
<evidence type="ECO:0000256" key="10">
    <source>
        <dbReference type="ARBA" id="ARBA00063143"/>
    </source>
</evidence>
<feature type="signal peptide" evidence="12">
    <location>
        <begin position="1"/>
        <end position="27"/>
    </location>
</feature>
<protein>
    <recommendedName>
        <fullName evidence="11">Reticulocalbin-3</fullName>
    </recommendedName>
</protein>
<dbReference type="EMBL" id="JAIZAY010000019">
    <property type="protein sequence ID" value="KAJ8023785.1"/>
    <property type="molecule type" value="Genomic_DNA"/>
</dbReference>
<dbReference type="SUPFAM" id="SSF47473">
    <property type="entry name" value="EF-hand"/>
    <property type="match status" value="2"/>
</dbReference>
<keyword evidence="7" id="KW-0325">Glycoprotein</keyword>
<dbReference type="GO" id="GO:0005788">
    <property type="term" value="C:endoplasmic reticulum lumen"/>
    <property type="evidence" value="ECO:0007669"/>
    <property type="project" value="UniProtKB-SubCell"/>
</dbReference>
<evidence type="ECO:0000256" key="9">
    <source>
        <dbReference type="ARBA" id="ARBA00056975"/>
    </source>
</evidence>
<keyword evidence="2" id="KW-0479">Metal-binding</keyword>
<evidence type="ECO:0000259" key="13">
    <source>
        <dbReference type="PROSITE" id="PS50222"/>
    </source>
</evidence>
<dbReference type="PANTHER" id="PTHR10827:SF52">
    <property type="entry name" value="IP16409P"/>
    <property type="match status" value="1"/>
</dbReference>
<accession>A0A9Q0YJL7</accession>
<evidence type="ECO:0000256" key="1">
    <source>
        <dbReference type="ARBA" id="ARBA00004319"/>
    </source>
</evidence>
<dbReference type="Gene3D" id="1.10.238.10">
    <property type="entry name" value="EF-hand"/>
    <property type="match status" value="2"/>
</dbReference>
<dbReference type="InterPro" id="IPR018247">
    <property type="entry name" value="EF_Hand_1_Ca_BS"/>
</dbReference>
<evidence type="ECO:0000256" key="4">
    <source>
        <dbReference type="ARBA" id="ARBA00022737"/>
    </source>
</evidence>